<protein>
    <submittedName>
        <fullName evidence="2">Uncharacterized protein</fullName>
    </submittedName>
</protein>
<evidence type="ECO:0000256" key="1">
    <source>
        <dbReference type="SAM" id="SignalP"/>
    </source>
</evidence>
<dbReference type="EMBL" id="CP063845">
    <property type="protein sequence ID" value="UFP96824.1"/>
    <property type="molecule type" value="Genomic_DNA"/>
</dbReference>
<sequence length="201" mass="20777">MRYASMFAAALAALMIAAPSHAGVLEIAIPVSDADPTNGFTYVDSIGGIASGVALNNGPGDFNVFGNVFQADYGLLGAADSGSTFIDYIGSFTASATSGAGPFLDATLISSFKFVTLGVNFVSSGSSIDVIITNVTTGGTKVIGDLDPTLSKTSLTRVFDITSAIRTLGEGQYTVTFSYKESGTRRTYFGFNNVQLTIVTP</sequence>
<feature type="chain" id="PRO_5046525034" evidence="1">
    <location>
        <begin position="23"/>
        <end position="201"/>
    </location>
</feature>
<evidence type="ECO:0000313" key="2">
    <source>
        <dbReference type="EMBL" id="UFP96824.1"/>
    </source>
</evidence>
<accession>A0ABY3PTI0</accession>
<evidence type="ECO:0000313" key="3">
    <source>
        <dbReference type="Proteomes" id="UP001054846"/>
    </source>
</evidence>
<feature type="signal peptide" evidence="1">
    <location>
        <begin position="1"/>
        <end position="22"/>
    </location>
</feature>
<proteinExistence type="predicted"/>
<organism evidence="2 3">
    <name type="scientific">Gloeobacter morelensis MG652769</name>
    <dbReference type="NCBI Taxonomy" id="2781736"/>
    <lineage>
        <taxon>Bacteria</taxon>
        <taxon>Bacillati</taxon>
        <taxon>Cyanobacteriota</taxon>
        <taxon>Cyanophyceae</taxon>
        <taxon>Gloeobacterales</taxon>
        <taxon>Gloeobacteraceae</taxon>
        <taxon>Gloeobacter</taxon>
        <taxon>Gloeobacter morelensis</taxon>
    </lineage>
</organism>
<keyword evidence="3" id="KW-1185">Reference proteome</keyword>
<dbReference type="Proteomes" id="UP001054846">
    <property type="component" value="Chromosome"/>
</dbReference>
<reference evidence="2 3" key="1">
    <citation type="journal article" date="2021" name="Genome Biol. Evol.">
        <title>Complete Genome Sequencing of a Novel Gloeobacter Species from a Waterfall Cave in Mexico.</title>
        <authorList>
            <person name="Saw J.H."/>
            <person name="Cardona T."/>
            <person name="Montejano G."/>
        </authorList>
    </citation>
    <scope>NUCLEOTIDE SEQUENCE [LARGE SCALE GENOMIC DNA]</scope>
    <source>
        <strain evidence="2">MG652769</strain>
    </source>
</reference>
<dbReference type="RefSeq" id="WP_230844158.1">
    <property type="nucleotide sequence ID" value="NZ_CP063845.1"/>
</dbReference>
<gene>
    <name evidence="2" type="ORF">ISF26_11700</name>
</gene>
<keyword evidence="1" id="KW-0732">Signal</keyword>
<name>A0ABY3PTI0_9CYAN</name>